<dbReference type="SUPFAM" id="SSF48452">
    <property type="entry name" value="TPR-like"/>
    <property type="match status" value="1"/>
</dbReference>
<sequence>MFSTKLTEKLGLSLAKSNPDTNTTPTSDPQLDFLLQVLTATADSDGDAKVIHPLLEANRDKLDMNFAQILRSWAMATLPDLEIDTAQSIVIVIINFSDRMQGFPLGNRANNLEIAITGYEIALTIFTRDRFPIDWAMTQNNLGAAYSDRIRGEKAENLELAIKCYEDALLEYTRDRFPIDWATTQNNLGIAYSDRIRGEKAENLELAI</sequence>
<dbReference type="Proteomes" id="UP000599391">
    <property type="component" value="Unassembled WGS sequence"/>
</dbReference>
<reference evidence="1 2" key="1">
    <citation type="journal article" date="2021" name="Int. J. Syst. Evol. Microbiol.">
        <title>Amazonocrinis nigriterrae gen. nov., sp. nov., Atlanticothrix silvestris gen. nov., sp. nov. and Dendronalium phyllosphericum gen. nov., sp. nov., nostocacean cyanobacteria from Brazilian environments.</title>
        <authorList>
            <person name="Alvarenga D.O."/>
            <person name="Andreote A.P.D."/>
            <person name="Branco L.H.Z."/>
            <person name="Delbaje E."/>
            <person name="Cruz R.B."/>
            <person name="Varani A.M."/>
            <person name="Fiore M.F."/>
        </authorList>
    </citation>
    <scope>NUCLEOTIDE SEQUENCE [LARGE SCALE GENOMIC DNA]</scope>
    <source>
        <strain evidence="1 2">CENA357</strain>
    </source>
</reference>
<comment type="caution">
    <text evidence="1">The sequence shown here is derived from an EMBL/GenBank/DDBJ whole genome shotgun (WGS) entry which is preliminary data.</text>
</comment>
<keyword evidence="2" id="KW-1185">Reference proteome</keyword>
<proteinExistence type="predicted"/>
<feature type="non-terminal residue" evidence="1">
    <location>
        <position position="208"/>
    </location>
</feature>
<protein>
    <submittedName>
        <fullName evidence="1">Tetratricopeptide repeat-containing protein</fullName>
    </submittedName>
</protein>
<name>A0A8J7KYA9_9CYAN</name>
<gene>
    <name evidence="1" type="ORF">I8751_00530</name>
</gene>
<dbReference type="Gene3D" id="1.25.40.10">
    <property type="entry name" value="Tetratricopeptide repeat domain"/>
    <property type="match status" value="1"/>
</dbReference>
<organism evidence="1 2">
    <name type="scientific">Atlanticothrix silvestris CENA357</name>
    <dbReference type="NCBI Taxonomy" id="1725252"/>
    <lineage>
        <taxon>Bacteria</taxon>
        <taxon>Bacillati</taxon>
        <taxon>Cyanobacteriota</taxon>
        <taxon>Cyanophyceae</taxon>
        <taxon>Nostocales</taxon>
        <taxon>Nodulariaceae</taxon>
        <taxon>Atlanticothrix</taxon>
        <taxon>Atlanticothrix silvestris</taxon>
    </lineage>
</organism>
<dbReference type="Pfam" id="PF13374">
    <property type="entry name" value="TPR_10"/>
    <property type="match status" value="2"/>
</dbReference>
<evidence type="ECO:0000313" key="1">
    <source>
        <dbReference type="EMBL" id="MBH8550901.1"/>
    </source>
</evidence>
<dbReference type="EMBL" id="JAECZB010000001">
    <property type="protein sequence ID" value="MBH8550901.1"/>
    <property type="molecule type" value="Genomic_DNA"/>
</dbReference>
<dbReference type="AlphaFoldDB" id="A0A8J7KYA9"/>
<evidence type="ECO:0000313" key="2">
    <source>
        <dbReference type="Proteomes" id="UP000599391"/>
    </source>
</evidence>
<dbReference type="InterPro" id="IPR011990">
    <property type="entry name" value="TPR-like_helical_dom_sf"/>
</dbReference>
<accession>A0A8J7KYA9</accession>